<protein>
    <submittedName>
        <fullName evidence="2">Uncharacterized protein</fullName>
    </submittedName>
</protein>
<sequence length="75" mass="8293">MKKVELALLALVLTTALLATEADFVLDRVCANQCVDAQEACVADCNRRNIGNFDRCYTNCDKRRKLCALACGHQT</sequence>
<dbReference type="EMBL" id="JAODUO010001582">
    <property type="protein sequence ID" value="KAK2161423.1"/>
    <property type="molecule type" value="Genomic_DNA"/>
</dbReference>
<keyword evidence="3" id="KW-1185">Reference proteome</keyword>
<dbReference type="Proteomes" id="UP001209878">
    <property type="component" value="Unassembled WGS sequence"/>
</dbReference>
<feature type="chain" id="PRO_5041987901" evidence="1">
    <location>
        <begin position="23"/>
        <end position="75"/>
    </location>
</feature>
<feature type="signal peptide" evidence="1">
    <location>
        <begin position="1"/>
        <end position="22"/>
    </location>
</feature>
<evidence type="ECO:0000313" key="3">
    <source>
        <dbReference type="Proteomes" id="UP001209878"/>
    </source>
</evidence>
<gene>
    <name evidence="2" type="ORF">NP493_1585g00000</name>
</gene>
<evidence type="ECO:0000313" key="2">
    <source>
        <dbReference type="EMBL" id="KAK2161423.1"/>
    </source>
</evidence>
<keyword evidence="1" id="KW-0732">Signal</keyword>
<comment type="caution">
    <text evidence="2">The sequence shown here is derived from an EMBL/GenBank/DDBJ whole genome shotgun (WGS) entry which is preliminary data.</text>
</comment>
<dbReference type="AlphaFoldDB" id="A0AAD9NAG1"/>
<reference evidence="2" key="1">
    <citation type="journal article" date="2023" name="Mol. Biol. Evol.">
        <title>Third-Generation Sequencing Reveals the Adaptive Role of the Epigenome in Three Deep-Sea Polychaetes.</title>
        <authorList>
            <person name="Perez M."/>
            <person name="Aroh O."/>
            <person name="Sun Y."/>
            <person name="Lan Y."/>
            <person name="Juniper S.K."/>
            <person name="Young C.R."/>
            <person name="Angers B."/>
            <person name="Qian P.Y."/>
        </authorList>
    </citation>
    <scope>NUCLEOTIDE SEQUENCE</scope>
    <source>
        <strain evidence="2">R07B-5</strain>
    </source>
</reference>
<accession>A0AAD9NAG1</accession>
<name>A0AAD9NAG1_RIDPI</name>
<evidence type="ECO:0000256" key="1">
    <source>
        <dbReference type="SAM" id="SignalP"/>
    </source>
</evidence>
<proteinExistence type="predicted"/>
<organism evidence="2 3">
    <name type="scientific">Ridgeia piscesae</name>
    <name type="common">Tubeworm</name>
    <dbReference type="NCBI Taxonomy" id="27915"/>
    <lineage>
        <taxon>Eukaryota</taxon>
        <taxon>Metazoa</taxon>
        <taxon>Spiralia</taxon>
        <taxon>Lophotrochozoa</taxon>
        <taxon>Annelida</taxon>
        <taxon>Polychaeta</taxon>
        <taxon>Sedentaria</taxon>
        <taxon>Canalipalpata</taxon>
        <taxon>Sabellida</taxon>
        <taxon>Siboglinidae</taxon>
        <taxon>Ridgeia</taxon>
    </lineage>
</organism>